<dbReference type="InterPro" id="IPR006104">
    <property type="entry name" value="Glyco_hydro_2_N"/>
</dbReference>
<dbReference type="InterPro" id="IPR036156">
    <property type="entry name" value="Beta-gal/glucu_dom_sf"/>
</dbReference>
<dbReference type="InterPro" id="IPR021720">
    <property type="entry name" value="Malectin_dom"/>
</dbReference>
<evidence type="ECO:0000259" key="5">
    <source>
        <dbReference type="Pfam" id="PF02836"/>
    </source>
</evidence>
<dbReference type="Gene3D" id="2.60.120.260">
    <property type="entry name" value="Galactose-binding domain-like"/>
    <property type="match status" value="1"/>
</dbReference>
<dbReference type="GO" id="GO:0004553">
    <property type="term" value="F:hydrolase activity, hydrolyzing O-glycosyl compounds"/>
    <property type="evidence" value="ECO:0007669"/>
    <property type="project" value="InterPro"/>
</dbReference>
<dbReference type="InterPro" id="IPR032311">
    <property type="entry name" value="DUF4982"/>
</dbReference>
<dbReference type="Pfam" id="PF11721">
    <property type="entry name" value="Malectin"/>
    <property type="match status" value="1"/>
</dbReference>
<dbReference type="HOGENOM" id="CLU_006501_5_0_10"/>
<dbReference type="OrthoDB" id="9801077at2"/>
<dbReference type="SUPFAM" id="SSF51445">
    <property type="entry name" value="(Trans)glycosidases"/>
    <property type="match status" value="1"/>
</dbReference>
<dbReference type="Proteomes" id="UP000003452">
    <property type="component" value="Unassembled WGS sequence"/>
</dbReference>
<sequence>MKRSLGVLFSLIFLLLLSQLSYAGVRTVYSINDSWQFRFGETCEGNEGWNVVSVPHTWNDQDCLDDAPGYTRGKGWYRKKLYVDKEMASQPLYIYFEGANQRTEVFINGSKVGEHVGGYTFFCFDITSFVKEGINLLVVSVDNSHDINVPPLSADFTFFGGLYRDVSLISTSPVHVSLSHYASSGVYITTPKVTDKEAAVHVDYMLTNMLSEKVTMYVESTVLSPSGKCVATSKKKVSLLANRVNQSFSDDLIIKEPELWDTETPAQYRLQTRIVDSKGEVLDVLVNHFGIRTFSFSVDEGFVLNGKKVKLIGTNRHQCYEEKGNALRDEMHVRDIRLLQRMGGNFLRVAHYPQDPMVLSACDRMGIITSVEIPVIDLVTMTKEFSHCCVEMMKEMLYQCFNSPSVCIWTYMNEVMLRPPYERDKNINKEEYHNFIYGIASEIENTVRRIDPYRYTMIPIHNNLAAYEMTHLTCLPKILGINLYNGWYSGTFDGFEKMLDLLHHKYPQTPIIVSEYGADVDARIHSFTPERFDYSVDYGLMFHRHYLPEIMKRNFVVASAVWNLNDFHSEGRQDAVPHINCKGLLTLNRTPKDVYRYYQAKLLKEPYVAIGGCDWMNRTGVSNSDGIGKYPIQVFSNADKVTLKVNQDSIEMVAEVKNGMAIFDVPFINGINTLEAKIVKDGKTVSDLYRLNMNLVPDKPRMYGNFRELNMMLGSNRFFEDRDADLAWMPERAYAEDGWGYIGGKAFRNVSNQGSLPASSLDIWGTDQDPIFQTQRRGLQSFRADVPDGDYIIYFYWVELTGETAGSLAYNLGEIKNESASERMFHVDINGKRVLHNLDIKAEVGSRRPMICKIPVSVMNNSGLNIDFIPVKGETMLSAIRILKLD</sequence>
<dbReference type="RefSeq" id="WP_007564182.1">
    <property type="nucleotide sequence ID" value="NZ_DS990134.1"/>
</dbReference>
<comment type="caution">
    <text evidence="9">The sequence shown here is derived from an EMBL/GenBank/DDBJ whole genome shotgun (WGS) entry which is preliminary data.</text>
</comment>
<dbReference type="Pfam" id="PF16355">
    <property type="entry name" value="DUF4982"/>
    <property type="match status" value="1"/>
</dbReference>
<dbReference type="eggNOG" id="COG3250">
    <property type="taxonomic scope" value="Bacteria"/>
</dbReference>
<keyword evidence="3" id="KW-0326">Glycosidase</keyword>
<evidence type="ECO:0000313" key="9">
    <source>
        <dbReference type="EMBL" id="EDY94220.1"/>
    </source>
</evidence>
<dbReference type="Pfam" id="PF02836">
    <property type="entry name" value="Glyco_hydro_2_C"/>
    <property type="match status" value="1"/>
</dbReference>
<evidence type="ECO:0000256" key="1">
    <source>
        <dbReference type="ARBA" id="ARBA00007401"/>
    </source>
</evidence>
<dbReference type="GeneID" id="43186323"/>
<evidence type="ECO:0000256" key="3">
    <source>
        <dbReference type="ARBA" id="ARBA00023295"/>
    </source>
</evidence>
<feature type="domain" description="Malectin" evidence="7">
    <location>
        <begin position="734"/>
        <end position="869"/>
    </location>
</feature>
<keyword evidence="2 9" id="KW-0378">Hydrolase</keyword>
<dbReference type="InterPro" id="IPR017853">
    <property type="entry name" value="GH"/>
</dbReference>
<reference evidence="9 10" key="1">
    <citation type="submission" date="2008-08" db="EMBL/GenBank/DDBJ databases">
        <title>Draft genome sequence of Bacteroides plebeius (DSM 17135).</title>
        <authorList>
            <person name="Sudarsanam P."/>
            <person name="Ley R."/>
            <person name="Guruge J."/>
            <person name="Turnbaugh P.J."/>
            <person name="Mahowald M."/>
            <person name="Liep D."/>
            <person name="Gordon J."/>
        </authorList>
    </citation>
    <scope>NUCLEOTIDE SEQUENCE [LARGE SCALE GENOMIC DNA]</scope>
    <source>
        <strain evidence="10">DSM 17135 / JCM 12973 / M2</strain>
    </source>
</reference>
<name>B5D3S0_PHOPM</name>
<dbReference type="InterPro" id="IPR013783">
    <property type="entry name" value="Ig-like_fold"/>
</dbReference>
<feature type="domain" description="Glycoside hydrolase family 2 immunoglobulin-like beta-sandwich" evidence="4">
    <location>
        <begin position="187"/>
        <end position="292"/>
    </location>
</feature>
<evidence type="ECO:0000256" key="2">
    <source>
        <dbReference type="ARBA" id="ARBA00022801"/>
    </source>
</evidence>
<dbReference type="InterPro" id="IPR051913">
    <property type="entry name" value="GH2_Domain-Containing"/>
</dbReference>
<dbReference type="InterPro" id="IPR006102">
    <property type="entry name" value="Ig-like_GH2"/>
</dbReference>
<protein>
    <submittedName>
        <fullName evidence="9">Glycosyl hydrolase family 2, sugar binding domain protein</fullName>
    </submittedName>
</protein>
<feature type="domain" description="Glycoside hydrolase family 2 catalytic" evidence="5">
    <location>
        <begin position="299"/>
        <end position="599"/>
    </location>
</feature>
<dbReference type="Pfam" id="PF02837">
    <property type="entry name" value="Glyco_hydro_2_N"/>
    <property type="match status" value="1"/>
</dbReference>
<dbReference type="PANTHER" id="PTHR42732:SF1">
    <property type="entry name" value="BETA-MANNOSIDASE"/>
    <property type="match status" value="1"/>
</dbReference>
<proteinExistence type="inferred from homology"/>
<dbReference type="InterPro" id="IPR006103">
    <property type="entry name" value="Glyco_hydro_2_cat"/>
</dbReference>
<evidence type="ECO:0000259" key="7">
    <source>
        <dbReference type="Pfam" id="PF11721"/>
    </source>
</evidence>
<evidence type="ECO:0000313" key="10">
    <source>
        <dbReference type="Proteomes" id="UP000003452"/>
    </source>
</evidence>
<evidence type="ECO:0000259" key="6">
    <source>
        <dbReference type="Pfam" id="PF02837"/>
    </source>
</evidence>
<organism evidence="9 10">
    <name type="scientific">Phocaeicola plebeius (strain DSM 17135 / JCM 12973 / CCUG 54634 / M2)</name>
    <name type="common">Bacteroides plebeius</name>
    <dbReference type="NCBI Taxonomy" id="484018"/>
    <lineage>
        <taxon>Bacteria</taxon>
        <taxon>Pseudomonadati</taxon>
        <taxon>Bacteroidota</taxon>
        <taxon>Bacteroidia</taxon>
        <taxon>Bacteroidales</taxon>
        <taxon>Bacteroidaceae</taxon>
        <taxon>Phocaeicola</taxon>
    </lineage>
</organism>
<evidence type="ECO:0000259" key="4">
    <source>
        <dbReference type="Pfam" id="PF00703"/>
    </source>
</evidence>
<dbReference type="InterPro" id="IPR006101">
    <property type="entry name" value="Glyco_hydro_2"/>
</dbReference>
<dbReference type="SUPFAM" id="SSF49303">
    <property type="entry name" value="beta-Galactosidase/glucuronidase domain"/>
    <property type="match status" value="1"/>
</dbReference>
<dbReference type="Pfam" id="PF00703">
    <property type="entry name" value="Glyco_hydro_2"/>
    <property type="match status" value="1"/>
</dbReference>
<dbReference type="InterPro" id="IPR008979">
    <property type="entry name" value="Galactose-bd-like_sf"/>
</dbReference>
<evidence type="ECO:0000259" key="8">
    <source>
        <dbReference type="Pfam" id="PF16355"/>
    </source>
</evidence>
<feature type="domain" description="Glycosyl hydrolases family 2 sugar binding" evidence="6">
    <location>
        <begin position="32"/>
        <end position="170"/>
    </location>
</feature>
<dbReference type="Gene3D" id="3.20.20.80">
    <property type="entry name" value="Glycosidases"/>
    <property type="match status" value="1"/>
</dbReference>
<dbReference type="GO" id="GO:0005975">
    <property type="term" value="P:carbohydrate metabolic process"/>
    <property type="evidence" value="ECO:0007669"/>
    <property type="project" value="InterPro"/>
</dbReference>
<dbReference type="Gene3D" id="2.60.40.10">
    <property type="entry name" value="Immunoglobulins"/>
    <property type="match status" value="2"/>
</dbReference>
<reference evidence="9 10" key="2">
    <citation type="submission" date="2008-08" db="EMBL/GenBank/DDBJ databases">
        <authorList>
            <person name="Fulton L."/>
            <person name="Clifton S."/>
            <person name="Fulton B."/>
            <person name="Xu J."/>
            <person name="Minx P."/>
            <person name="Pepin K.H."/>
            <person name="Johnson M."/>
            <person name="Thiruvilangam P."/>
            <person name="Bhonagiri V."/>
            <person name="Nash W.E."/>
            <person name="Mardis E.R."/>
            <person name="Wilson R.K."/>
        </authorList>
    </citation>
    <scope>NUCLEOTIDE SEQUENCE [LARGE SCALE GENOMIC DNA]</scope>
    <source>
        <strain evidence="10">DSM 17135 / JCM 12973 / M2</strain>
    </source>
</reference>
<gene>
    <name evidence="9" type="ORF">BACPLE_03674</name>
</gene>
<dbReference type="AlphaFoldDB" id="B5D3S0"/>
<dbReference type="Gene3D" id="2.60.120.430">
    <property type="entry name" value="Galactose-binding lectin"/>
    <property type="match status" value="1"/>
</dbReference>
<dbReference type="PRINTS" id="PR00132">
    <property type="entry name" value="GLHYDRLASE2"/>
</dbReference>
<feature type="domain" description="DUF4982" evidence="8">
    <location>
        <begin position="629"/>
        <end position="685"/>
    </location>
</feature>
<dbReference type="SUPFAM" id="SSF49785">
    <property type="entry name" value="Galactose-binding domain-like"/>
    <property type="match status" value="1"/>
</dbReference>
<dbReference type="EMBL" id="ABQC02000024">
    <property type="protein sequence ID" value="EDY94220.1"/>
    <property type="molecule type" value="Genomic_DNA"/>
</dbReference>
<accession>B5D3S0</accession>
<comment type="similarity">
    <text evidence="1">Belongs to the glycosyl hydrolase 2 family.</text>
</comment>
<dbReference type="PANTHER" id="PTHR42732">
    <property type="entry name" value="BETA-GALACTOSIDASE"/>
    <property type="match status" value="1"/>
</dbReference>